<protein>
    <recommendedName>
        <fullName evidence="6">Damage-inducible protein DinB</fullName>
    </recommendedName>
</protein>
<evidence type="ECO:0000256" key="3">
    <source>
        <dbReference type="PIRSR" id="PIRSR607837-1"/>
    </source>
</evidence>
<evidence type="ECO:0000256" key="1">
    <source>
        <dbReference type="ARBA" id="ARBA00008635"/>
    </source>
</evidence>
<dbReference type="Pfam" id="PF05163">
    <property type="entry name" value="DinB"/>
    <property type="match status" value="1"/>
</dbReference>
<dbReference type="Proteomes" id="UP000076335">
    <property type="component" value="Unassembled WGS sequence"/>
</dbReference>
<evidence type="ECO:0008006" key="6">
    <source>
        <dbReference type="Google" id="ProtNLM"/>
    </source>
</evidence>
<keyword evidence="2 3" id="KW-0479">Metal-binding</keyword>
<accession>A0A154L754</accession>
<evidence type="ECO:0000313" key="5">
    <source>
        <dbReference type="Proteomes" id="UP000076335"/>
    </source>
</evidence>
<dbReference type="InterPro" id="IPR034660">
    <property type="entry name" value="DinB/YfiT-like"/>
</dbReference>
<reference evidence="4 5" key="1">
    <citation type="submission" date="2015-12" db="EMBL/GenBank/DDBJ databases">
        <title>Genome sequence of Thalassospira lucentensis MCCC 1A02072.</title>
        <authorList>
            <person name="Lu L."/>
            <person name="Lai Q."/>
            <person name="Shao Z."/>
            <person name="Qian P."/>
        </authorList>
    </citation>
    <scope>NUCLEOTIDE SEQUENCE [LARGE SCALE GENOMIC DNA]</scope>
    <source>
        <strain evidence="4 5">MCCC 1A02072</strain>
    </source>
</reference>
<feature type="binding site" evidence="3">
    <location>
        <position position="50"/>
    </location>
    <ligand>
        <name>a divalent metal cation</name>
        <dbReference type="ChEBI" id="CHEBI:60240"/>
    </ligand>
</feature>
<dbReference type="RefSeq" id="WP_062951077.1">
    <property type="nucleotide sequence ID" value="NZ_LPVY01000008.1"/>
</dbReference>
<sequence length="166" mass="18563">MNGVAYFQRMALYNRWANQHVLDACADLDAGALAAPRAAFFPSIIRTLNHILVADRLWLGRLVGTPERLALDTVLHARFDEFRAVREAQDAKIIAFTEQLDAGTLASDLSYQSMLAGAYTLPREMILAHMFNHQTHHRGQLHSMLIEAGVKPLAIDLVYYCLEADA</sequence>
<evidence type="ECO:0000313" key="4">
    <source>
        <dbReference type="EMBL" id="KZB65680.1"/>
    </source>
</evidence>
<organism evidence="4 5">
    <name type="scientific">Thalassospira lucentensis</name>
    <dbReference type="NCBI Taxonomy" id="168935"/>
    <lineage>
        <taxon>Bacteria</taxon>
        <taxon>Pseudomonadati</taxon>
        <taxon>Pseudomonadota</taxon>
        <taxon>Alphaproteobacteria</taxon>
        <taxon>Rhodospirillales</taxon>
        <taxon>Thalassospiraceae</taxon>
        <taxon>Thalassospira</taxon>
    </lineage>
</organism>
<dbReference type="PANTHER" id="PTHR37302">
    <property type="entry name" value="SLR1116 PROTEIN"/>
    <property type="match status" value="1"/>
</dbReference>
<proteinExistence type="inferred from homology"/>
<gene>
    <name evidence="4" type="ORF">AUP42_17055</name>
</gene>
<dbReference type="Gene3D" id="1.20.120.450">
    <property type="entry name" value="dinb family like domain"/>
    <property type="match status" value="1"/>
</dbReference>
<dbReference type="InterPro" id="IPR007837">
    <property type="entry name" value="DinB"/>
</dbReference>
<feature type="binding site" evidence="3">
    <location>
        <position position="133"/>
    </location>
    <ligand>
        <name>a divalent metal cation</name>
        <dbReference type="ChEBI" id="CHEBI:60240"/>
    </ligand>
</feature>
<comment type="caution">
    <text evidence="4">The sequence shown here is derived from an EMBL/GenBank/DDBJ whole genome shotgun (WGS) entry which is preliminary data.</text>
</comment>
<dbReference type="EMBL" id="LPVY01000008">
    <property type="protein sequence ID" value="KZB65680.1"/>
    <property type="molecule type" value="Genomic_DNA"/>
</dbReference>
<dbReference type="OrthoDB" id="9807509at2"/>
<dbReference type="GO" id="GO:0046872">
    <property type="term" value="F:metal ion binding"/>
    <property type="evidence" value="ECO:0007669"/>
    <property type="project" value="UniProtKB-KW"/>
</dbReference>
<evidence type="ECO:0000256" key="2">
    <source>
        <dbReference type="ARBA" id="ARBA00022723"/>
    </source>
</evidence>
<name>A0A154L754_9PROT</name>
<comment type="similarity">
    <text evidence="1">Belongs to the DinB family.</text>
</comment>
<feature type="binding site" evidence="3">
    <location>
        <position position="137"/>
    </location>
    <ligand>
        <name>a divalent metal cation</name>
        <dbReference type="ChEBI" id="CHEBI:60240"/>
    </ligand>
</feature>
<dbReference type="SUPFAM" id="SSF109854">
    <property type="entry name" value="DinB/YfiT-like putative metalloenzymes"/>
    <property type="match status" value="1"/>
</dbReference>
<dbReference type="PANTHER" id="PTHR37302:SF1">
    <property type="entry name" value="PROTEIN DINB"/>
    <property type="match status" value="1"/>
</dbReference>
<dbReference type="AlphaFoldDB" id="A0A154L754"/>